<evidence type="ECO:0000256" key="3">
    <source>
        <dbReference type="ARBA" id="ARBA00045625"/>
    </source>
</evidence>
<organism evidence="5 6">
    <name type="scientific">Paraglomus occultum</name>
    <dbReference type="NCBI Taxonomy" id="144539"/>
    <lineage>
        <taxon>Eukaryota</taxon>
        <taxon>Fungi</taxon>
        <taxon>Fungi incertae sedis</taxon>
        <taxon>Mucoromycota</taxon>
        <taxon>Glomeromycotina</taxon>
        <taxon>Glomeromycetes</taxon>
        <taxon>Paraglomerales</taxon>
        <taxon>Paraglomeraceae</taxon>
        <taxon>Paraglomus</taxon>
    </lineage>
</organism>
<feature type="domain" description="Rhodanese" evidence="4">
    <location>
        <begin position="215"/>
        <end position="305"/>
    </location>
</feature>
<dbReference type="Pfam" id="PF12368">
    <property type="entry name" value="Rhodanese_C"/>
    <property type="match status" value="1"/>
</dbReference>
<dbReference type="AlphaFoldDB" id="A0A9N9AL60"/>
<dbReference type="InterPro" id="IPR040503">
    <property type="entry name" value="TRHO_N"/>
</dbReference>
<dbReference type="PANTHER" id="PTHR43846:SF1">
    <property type="entry name" value="TRNA URIDINE(34) HYDROXYLASE"/>
    <property type="match status" value="1"/>
</dbReference>
<evidence type="ECO:0000256" key="2">
    <source>
        <dbReference type="ARBA" id="ARBA00023002"/>
    </source>
</evidence>
<dbReference type="Pfam" id="PF17773">
    <property type="entry name" value="UPF0176_N"/>
    <property type="match status" value="1"/>
</dbReference>
<sequence length="414" mass="47626">MFVGYQLTCQFRSSNASPLRKLCTNLTSKYAAPRSNSRHASKLAFHTRRYIYIQKQHLPLKLANYRMQACRDCRRLLVTQVENSAILPQNMEWRTVSFYRFKPIPEKDLPQLREQMLSDFGRMNIVGRIYIATEGINAQMSCPKENIGWLREYCDNILDLQNIDLNFATEHSKAFDALHVRIRKQIVADGLESGSYDITKQPNHLDPEEWHQALSSKPQLVIDMRNHYESEIGYFEGAIRPDVDTFRESVKVMEEICKGKQDQEVYMYCTGGIRCSKAGAVLRSAGFKSVNVLKGGITAYGHYVKENPTINSLYKGRNFTFDRRLGERITNDVLSQCHTCGKSCNTHTNCRNSVCNLLFIQCDDCRIRLKETCGHQACLKIVENMAKRSEDNTKPGVEPWYEHGVRTRPKAVLE</sequence>
<dbReference type="PROSITE" id="PS50206">
    <property type="entry name" value="RHODANESE_3"/>
    <property type="match status" value="1"/>
</dbReference>
<dbReference type="InterPro" id="IPR022111">
    <property type="entry name" value="Rhodanese_C"/>
</dbReference>
<comment type="caution">
    <text evidence="5">The sequence shown here is derived from an EMBL/GenBank/DDBJ whole genome shotgun (WGS) entry which is preliminary data.</text>
</comment>
<feature type="non-terminal residue" evidence="5">
    <location>
        <position position="414"/>
    </location>
</feature>
<dbReference type="GO" id="GO:0008033">
    <property type="term" value="P:tRNA processing"/>
    <property type="evidence" value="ECO:0007669"/>
    <property type="project" value="UniProtKB-KW"/>
</dbReference>
<keyword evidence="1" id="KW-0819">tRNA processing</keyword>
<dbReference type="PANTHER" id="PTHR43846">
    <property type="entry name" value="UPF0176 PROTEIN YCEA"/>
    <property type="match status" value="1"/>
</dbReference>
<dbReference type="OrthoDB" id="25002at2759"/>
<evidence type="ECO:0000313" key="6">
    <source>
        <dbReference type="Proteomes" id="UP000789572"/>
    </source>
</evidence>
<reference evidence="5" key="1">
    <citation type="submission" date="2021-06" db="EMBL/GenBank/DDBJ databases">
        <authorList>
            <person name="Kallberg Y."/>
            <person name="Tangrot J."/>
            <person name="Rosling A."/>
        </authorList>
    </citation>
    <scope>NUCLEOTIDE SEQUENCE</scope>
    <source>
        <strain evidence="5">IA702</strain>
    </source>
</reference>
<dbReference type="Gene3D" id="3.40.250.10">
    <property type="entry name" value="Rhodanese-like domain"/>
    <property type="match status" value="1"/>
</dbReference>
<dbReference type="Pfam" id="PF00581">
    <property type="entry name" value="Rhodanese"/>
    <property type="match status" value="1"/>
</dbReference>
<dbReference type="Gene3D" id="3.30.70.100">
    <property type="match status" value="1"/>
</dbReference>
<keyword evidence="6" id="KW-1185">Reference proteome</keyword>
<evidence type="ECO:0000259" key="4">
    <source>
        <dbReference type="PROSITE" id="PS50206"/>
    </source>
</evidence>
<protein>
    <submittedName>
        <fullName evidence="5">1175_t:CDS:1</fullName>
    </submittedName>
</protein>
<dbReference type="NCBIfam" id="NF001133">
    <property type="entry name" value="PRK00142.1-1"/>
    <property type="match status" value="1"/>
</dbReference>
<dbReference type="SMART" id="SM00450">
    <property type="entry name" value="RHOD"/>
    <property type="match status" value="1"/>
</dbReference>
<evidence type="ECO:0000256" key="1">
    <source>
        <dbReference type="ARBA" id="ARBA00022694"/>
    </source>
</evidence>
<keyword evidence="2" id="KW-0560">Oxidoreductase</keyword>
<evidence type="ECO:0000313" key="5">
    <source>
        <dbReference type="EMBL" id="CAG8536734.1"/>
    </source>
</evidence>
<dbReference type="EMBL" id="CAJVPJ010000553">
    <property type="protein sequence ID" value="CAG8536734.1"/>
    <property type="molecule type" value="Genomic_DNA"/>
</dbReference>
<dbReference type="InterPro" id="IPR036873">
    <property type="entry name" value="Rhodanese-like_dom_sf"/>
</dbReference>
<dbReference type="HAMAP" id="MF_00469">
    <property type="entry name" value="TrhO"/>
    <property type="match status" value="1"/>
</dbReference>
<comment type="function">
    <text evidence="3">Catalyzes oxygen-dependent 5-hydroxyuridine (ho5U) modification at position 34 in tRNAs, the first step in 5-carboxymethoxyuridine (cmo5U) biosynthesis. May be part of an alternate pathway, which is able to bypass cmo5U biogenesis in a subset of tRNAs under aerobic conditions.</text>
</comment>
<dbReference type="Proteomes" id="UP000789572">
    <property type="component" value="Unassembled WGS sequence"/>
</dbReference>
<name>A0A9N9AL60_9GLOM</name>
<dbReference type="InterPro" id="IPR020936">
    <property type="entry name" value="TrhO"/>
</dbReference>
<proteinExistence type="inferred from homology"/>
<dbReference type="SUPFAM" id="SSF52821">
    <property type="entry name" value="Rhodanese/Cell cycle control phosphatase"/>
    <property type="match status" value="1"/>
</dbReference>
<dbReference type="InterPro" id="IPR001763">
    <property type="entry name" value="Rhodanese-like_dom"/>
</dbReference>
<gene>
    <name evidence="5" type="ORF">POCULU_LOCUS4330</name>
</gene>
<accession>A0A9N9AL60</accession>
<dbReference type="GO" id="GO:0016491">
    <property type="term" value="F:oxidoreductase activity"/>
    <property type="evidence" value="ECO:0007669"/>
    <property type="project" value="UniProtKB-KW"/>
</dbReference>